<evidence type="ECO:0000313" key="2">
    <source>
        <dbReference type="Proteomes" id="UP000006911"/>
    </source>
</evidence>
<proteinExistence type="predicted"/>
<dbReference type="Proteomes" id="UP000006911">
    <property type="component" value="Unassembled WGS sequence"/>
</dbReference>
<evidence type="ECO:0000313" key="1">
    <source>
        <dbReference type="EMBL" id="CAZ86380.1"/>
    </source>
</evidence>
<name>D5GPB5_TUBMM</name>
<reference evidence="1 2" key="1">
    <citation type="journal article" date="2010" name="Nature">
        <title>Perigord black truffle genome uncovers evolutionary origins and mechanisms of symbiosis.</title>
        <authorList>
            <person name="Martin F."/>
            <person name="Kohler A."/>
            <person name="Murat C."/>
            <person name="Balestrini R."/>
            <person name="Coutinho P.M."/>
            <person name="Jaillon O."/>
            <person name="Montanini B."/>
            <person name="Morin E."/>
            <person name="Noel B."/>
            <person name="Percudani R."/>
            <person name="Porcel B."/>
            <person name="Rubini A."/>
            <person name="Amicucci A."/>
            <person name="Amselem J."/>
            <person name="Anthouard V."/>
            <person name="Arcioni S."/>
            <person name="Artiguenave F."/>
            <person name="Aury J.M."/>
            <person name="Ballario P."/>
            <person name="Bolchi A."/>
            <person name="Brenna A."/>
            <person name="Brun A."/>
            <person name="Buee M."/>
            <person name="Cantarel B."/>
            <person name="Chevalier G."/>
            <person name="Couloux A."/>
            <person name="Da Silva C."/>
            <person name="Denoeud F."/>
            <person name="Duplessis S."/>
            <person name="Ghignone S."/>
            <person name="Hilselberger B."/>
            <person name="Iotti M."/>
            <person name="Marcais B."/>
            <person name="Mello A."/>
            <person name="Miranda M."/>
            <person name="Pacioni G."/>
            <person name="Quesneville H."/>
            <person name="Riccioni C."/>
            <person name="Ruotolo R."/>
            <person name="Splivallo R."/>
            <person name="Stocchi V."/>
            <person name="Tisserant E."/>
            <person name="Viscomi A.R."/>
            <person name="Zambonelli A."/>
            <person name="Zampieri E."/>
            <person name="Henrissat B."/>
            <person name="Lebrun M.H."/>
            <person name="Paolocci F."/>
            <person name="Bonfante P."/>
            <person name="Ottonello S."/>
            <person name="Wincker P."/>
        </authorList>
    </citation>
    <scope>NUCLEOTIDE SEQUENCE [LARGE SCALE GENOMIC DNA]</scope>
    <source>
        <strain evidence="1 2">Mel28</strain>
    </source>
</reference>
<dbReference type="InParanoid" id="D5GPB5"/>
<gene>
    <name evidence="1" type="ORF">GSTUM_00011789001</name>
</gene>
<keyword evidence="2" id="KW-1185">Reference proteome</keyword>
<sequence>MRFSYLFFFFFGIKKFADFIPYGKFQGFSWNAADVVGGWEHNLRIARVESGVFTLGQWSTCSAGYPRWGLFVSLGGESKGEYHTSIRFGLVGSSVVDVIRLCL</sequence>
<dbReference type="EMBL" id="FN430373">
    <property type="protein sequence ID" value="CAZ86380.1"/>
    <property type="molecule type" value="Genomic_DNA"/>
</dbReference>
<dbReference type="KEGG" id="tml:GSTUM_00011789001"/>
<dbReference type="AlphaFoldDB" id="D5GPB5"/>
<accession>D5GPB5</accession>
<protein>
    <submittedName>
        <fullName evidence="1">(Perigord truffle) hypothetical protein</fullName>
    </submittedName>
</protein>
<dbReference type="HOGENOM" id="CLU_2265681_0_0_1"/>
<organism evidence="1 2">
    <name type="scientific">Tuber melanosporum (strain Mel28)</name>
    <name type="common">Perigord black truffle</name>
    <dbReference type="NCBI Taxonomy" id="656061"/>
    <lineage>
        <taxon>Eukaryota</taxon>
        <taxon>Fungi</taxon>
        <taxon>Dikarya</taxon>
        <taxon>Ascomycota</taxon>
        <taxon>Pezizomycotina</taxon>
        <taxon>Pezizomycetes</taxon>
        <taxon>Pezizales</taxon>
        <taxon>Tuberaceae</taxon>
        <taxon>Tuber</taxon>
    </lineage>
</organism>